<feature type="transmembrane region" description="Helical" evidence="5">
    <location>
        <begin position="20"/>
        <end position="49"/>
    </location>
</feature>
<evidence type="ECO:0008006" key="8">
    <source>
        <dbReference type="Google" id="ProtNLM"/>
    </source>
</evidence>
<evidence type="ECO:0000313" key="7">
    <source>
        <dbReference type="Proteomes" id="UP000033977"/>
    </source>
</evidence>
<dbReference type="GO" id="GO:0012505">
    <property type="term" value="C:endomembrane system"/>
    <property type="evidence" value="ECO:0007669"/>
    <property type="project" value="UniProtKB-SubCell"/>
</dbReference>
<comment type="caution">
    <text evidence="6">The sequence shown here is derived from an EMBL/GenBank/DDBJ whole genome shotgun (WGS) entry which is preliminary data.</text>
</comment>
<dbReference type="GO" id="GO:0005384">
    <property type="term" value="F:manganese ion transmembrane transporter activity"/>
    <property type="evidence" value="ECO:0007669"/>
    <property type="project" value="InterPro"/>
</dbReference>
<accession>A0A0G1IA73</accession>
<evidence type="ECO:0000256" key="3">
    <source>
        <dbReference type="ARBA" id="ARBA00022989"/>
    </source>
</evidence>
<feature type="transmembrane region" description="Helical" evidence="5">
    <location>
        <begin position="96"/>
        <end position="115"/>
    </location>
</feature>
<dbReference type="AlphaFoldDB" id="A0A0G1IA73"/>
<dbReference type="InterPro" id="IPR008217">
    <property type="entry name" value="Ccc1_fam"/>
</dbReference>
<evidence type="ECO:0000256" key="5">
    <source>
        <dbReference type="SAM" id="Phobius"/>
    </source>
</evidence>
<organism evidence="6 7">
    <name type="scientific">Candidatus Giovannonibacteria bacterium GW2011_GWB1_44_23</name>
    <dbReference type="NCBI Taxonomy" id="1618652"/>
    <lineage>
        <taxon>Bacteria</taxon>
        <taxon>Candidatus Giovannoniibacteriota</taxon>
    </lineage>
</organism>
<gene>
    <name evidence="6" type="ORF">UW49_C0018G0017</name>
</gene>
<dbReference type="Proteomes" id="UP000033977">
    <property type="component" value="Unassembled WGS sequence"/>
</dbReference>
<dbReference type="EMBL" id="LCIN01000018">
    <property type="protein sequence ID" value="KKT56110.1"/>
    <property type="molecule type" value="Genomic_DNA"/>
</dbReference>
<feature type="transmembrane region" description="Helical" evidence="5">
    <location>
        <begin position="156"/>
        <end position="178"/>
    </location>
</feature>
<keyword evidence="3 5" id="KW-1133">Transmembrane helix</keyword>
<evidence type="ECO:0000256" key="1">
    <source>
        <dbReference type="ARBA" id="ARBA00004127"/>
    </source>
</evidence>
<keyword evidence="4 5" id="KW-0472">Membrane</keyword>
<evidence type="ECO:0000256" key="4">
    <source>
        <dbReference type="ARBA" id="ARBA00023136"/>
    </source>
</evidence>
<evidence type="ECO:0000256" key="2">
    <source>
        <dbReference type="ARBA" id="ARBA00022692"/>
    </source>
</evidence>
<dbReference type="Pfam" id="PF01988">
    <property type="entry name" value="VIT1"/>
    <property type="match status" value="2"/>
</dbReference>
<proteinExistence type="predicted"/>
<name>A0A0G1IA73_9BACT</name>
<keyword evidence="2 5" id="KW-0812">Transmembrane</keyword>
<evidence type="ECO:0000313" key="6">
    <source>
        <dbReference type="EMBL" id="KKT56110.1"/>
    </source>
</evidence>
<comment type="subcellular location">
    <subcellularLocation>
        <location evidence="1">Endomembrane system</location>
        <topology evidence="1">Multi-pass membrane protein</topology>
    </subcellularLocation>
</comment>
<dbReference type="PANTHER" id="PTHR31851">
    <property type="entry name" value="FE(2+)/MN(2+) TRANSPORTER PCL1"/>
    <property type="match status" value="1"/>
</dbReference>
<protein>
    <recommendedName>
        <fullName evidence="8">Integral membrane protein</fullName>
    </recommendedName>
</protein>
<reference evidence="6 7" key="1">
    <citation type="journal article" date="2015" name="Nature">
        <title>rRNA introns, odd ribosomes, and small enigmatic genomes across a large radiation of phyla.</title>
        <authorList>
            <person name="Brown C.T."/>
            <person name="Hug L.A."/>
            <person name="Thomas B.C."/>
            <person name="Sharon I."/>
            <person name="Castelle C.J."/>
            <person name="Singh A."/>
            <person name="Wilkins M.J."/>
            <person name="Williams K.H."/>
            <person name="Banfield J.F."/>
        </authorList>
    </citation>
    <scope>NUCLEOTIDE SEQUENCE [LARGE SCALE GENOMIC DNA]</scope>
</reference>
<sequence>MREKGLYIGDLVLGANDGIITTFAVISGAAGAGLSAFVIIVLGLANLVADGISMGLSNYLSLRSTKAFQEKESLTFPASESKIIEGIFGHPLRHGLATGLAFAFAGALPLIPYFFDIPQNLQFYIAMAATAAALFTVGALRTLVTDAHWIRSGLEMLVVGGIAAIAAYVVGAIVKALFGAAI</sequence>
<dbReference type="GO" id="GO:0030026">
    <property type="term" value="P:intracellular manganese ion homeostasis"/>
    <property type="evidence" value="ECO:0007669"/>
    <property type="project" value="InterPro"/>
</dbReference>
<feature type="transmembrane region" description="Helical" evidence="5">
    <location>
        <begin position="121"/>
        <end position="144"/>
    </location>
</feature>